<feature type="signal peptide" evidence="1">
    <location>
        <begin position="1"/>
        <end position="19"/>
    </location>
</feature>
<keyword evidence="1" id="KW-0732">Signal</keyword>
<dbReference type="Pfam" id="PF20230">
    <property type="entry name" value="DUF6588"/>
    <property type="match status" value="1"/>
</dbReference>
<dbReference type="InterPro" id="IPR046495">
    <property type="entry name" value="DUF6588"/>
</dbReference>
<dbReference type="Proteomes" id="UP000279600">
    <property type="component" value="Chromosome"/>
</dbReference>
<evidence type="ECO:0000313" key="2">
    <source>
        <dbReference type="EMBL" id="AZQ43701.1"/>
    </source>
</evidence>
<sequence>MKKVLLTFILSVTALIATAQNGITDVLAAGVGAATLYTESYITPAAEAFTYNQAAGWYNDSRALDQWKFKVQIRANGTFSPDEERSFVLDPAQYEALIQESYDERNIFGADVTVTFQDGTQRPRRVATALGTNDPDEFLVVNTQLDLFGVEEEFEIQLAQGLGNAGLDLVPSAFLQAGVGLGFGLEAKVRYTPEIEVDEARIQLLGGGLQWQLSEVLDPEDKLPLEFSVLAAYTRIDALYDFEDGDLIEGTNQRLESDTNSYVFSAIVGTDYKVLNFYGGLNYVTGNTQTDVLGTYRASTTFSGFTLSQTFVDPISVESSVSSLVGTVGTKLSLGFFEISADYTLGAYDTATAALNFKF</sequence>
<dbReference type="AlphaFoldDB" id="A0A3S9MWV7"/>
<evidence type="ECO:0000313" key="3">
    <source>
        <dbReference type="Proteomes" id="UP000279600"/>
    </source>
</evidence>
<dbReference type="OrthoDB" id="9775382at2"/>
<keyword evidence="3" id="KW-1185">Reference proteome</keyword>
<evidence type="ECO:0000256" key="1">
    <source>
        <dbReference type="SAM" id="SignalP"/>
    </source>
</evidence>
<name>A0A3S9MWV7_9FLAO</name>
<proteinExistence type="predicted"/>
<gene>
    <name evidence="2" type="ORF">EJ995_05460</name>
</gene>
<accession>A0A3S9MWV7</accession>
<reference evidence="2 3" key="1">
    <citation type="submission" date="2018-12" db="EMBL/GenBank/DDBJ databases">
        <title>Complete genome of Nonlabens sp. MJ115.</title>
        <authorList>
            <person name="Choi H.S."/>
            <person name="Jung J."/>
        </authorList>
    </citation>
    <scope>NUCLEOTIDE SEQUENCE [LARGE SCALE GENOMIC DNA]</scope>
    <source>
        <strain evidence="2 3">MJ115</strain>
    </source>
</reference>
<dbReference type="EMBL" id="CP034549">
    <property type="protein sequence ID" value="AZQ43701.1"/>
    <property type="molecule type" value="Genomic_DNA"/>
</dbReference>
<organism evidence="2 3">
    <name type="scientific">Nonlabens ponticola</name>
    <dbReference type="NCBI Taxonomy" id="2496866"/>
    <lineage>
        <taxon>Bacteria</taxon>
        <taxon>Pseudomonadati</taxon>
        <taxon>Bacteroidota</taxon>
        <taxon>Flavobacteriia</taxon>
        <taxon>Flavobacteriales</taxon>
        <taxon>Flavobacteriaceae</taxon>
        <taxon>Nonlabens</taxon>
    </lineage>
</organism>
<protein>
    <submittedName>
        <fullName evidence="2">Uncharacterized protein</fullName>
    </submittedName>
</protein>
<dbReference type="KEGG" id="noj:EJ995_05460"/>
<dbReference type="RefSeq" id="WP_126446413.1">
    <property type="nucleotide sequence ID" value="NZ_CP034549.1"/>
</dbReference>
<feature type="chain" id="PRO_5018999809" evidence="1">
    <location>
        <begin position="20"/>
        <end position="359"/>
    </location>
</feature>